<feature type="chain" id="PRO_5018695656" evidence="4">
    <location>
        <begin position="22"/>
        <end position="350"/>
    </location>
</feature>
<dbReference type="AlphaFoldDB" id="I7M751"/>
<keyword evidence="7" id="KW-0645">Protease</keyword>
<dbReference type="InterPro" id="IPR013201">
    <property type="entry name" value="Prot_inhib_I29"/>
</dbReference>
<evidence type="ECO:0000313" key="7">
    <source>
        <dbReference type="EMBL" id="EAR89386.1"/>
    </source>
</evidence>
<evidence type="ECO:0000256" key="4">
    <source>
        <dbReference type="SAM" id="SignalP"/>
    </source>
</evidence>
<dbReference type="Pfam" id="PF08246">
    <property type="entry name" value="Inhibitor_I29"/>
    <property type="match status" value="1"/>
</dbReference>
<keyword evidence="3" id="KW-1015">Disulfide bond</keyword>
<evidence type="ECO:0000313" key="8">
    <source>
        <dbReference type="Proteomes" id="UP000009168"/>
    </source>
</evidence>
<dbReference type="SMART" id="SM00848">
    <property type="entry name" value="Inhibitor_I29"/>
    <property type="match status" value="1"/>
</dbReference>
<evidence type="ECO:0000256" key="3">
    <source>
        <dbReference type="ARBA" id="ARBA00023157"/>
    </source>
</evidence>
<dbReference type="HOGENOM" id="CLU_012184_1_3_1"/>
<feature type="domain" description="Cathepsin propeptide inhibitor" evidence="6">
    <location>
        <begin position="43"/>
        <end position="104"/>
    </location>
</feature>
<reference evidence="8" key="1">
    <citation type="journal article" date="2006" name="PLoS Biol.">
        <title>Macronuclear genome sequence of the ciliate Tetrahymena thermophila, a model eukaryote.</title>
        <authorList>
            <person name="Eisen J.A."/>
            <person name="Coyne R.S."/>
            <person name="Wu M."/>
            <person name="Wu D."/>
            <person name="Thiagarajan M."/>
            <person name="Wortman J.R."/>
            <person name="Badger J.H."/>
            <person name="Ren Q."/>
            <person name="Amedeo P."/>
            <person name="Jones K.M."/>
            <person name="Tallon L.J."/>
            <person name="Delcher A.L."/>
            <person name="Salzberg S.L."/>
            <person name="Silva J.C."/>
            <person name="Haas B.J."/>
            <person name="Majoros W.H."/>
            <person name="Farzad M."/>
            <person name="Carlton J.M."/>
            <person name="Smith R.K. Jr."/>
            <person name="Garg J."/>
            <person name="Pearlman R.E."/>
            <person name="Karrer K.M."/>
            <person name="Sun L."/>
            <person name="Manning G."/>
            <person name="Elde N.C."/>
            <person name="Turkewitz A.P."/>
            <person name="Asai D.J."/>
            <person name="Wilkes D.E."/>
            <person name="Wang Y."/>
            <person name="Cai H."/>
            <person name="Collins K."/>
            <person name="Stewart B.A."/>
            <person name="Lee S.R."/>
            <person name="Wilamowska K."/>
            <person name="Weinberg Z."/>
            <person name="Ruzzo W.L."/>
            <person name="Wloga D."/>
            <person name="Gaertig J."/>
            <person name="Frankel J."/>
            <person name="Tsao C.-C."/>
            <person name="Gorovsky M.A."/>
            <person name="Keeling P.J."/>
            <person name="Waller R.F."/>
            <person name="Patron N.J."/>
            <person name="Cherry J.M."/>
            <person name="Stover N.A."/>
            <person name="Krieger C.J."/>
            <person name="del Toro C."/>
            <person name="Ryder H.F."/>
            <person name="Williamson S.C."/>
            <person name="Barbeau R.A."/>
            <person name="Hamilton E.P."/>
            <person name="Orias E."/>
        </authorList>
    </citation>
    <scope>NUCLEOTIDE SEQUENCE [LARGE SCALE GENOMIC DNA]</scope>
    <source>
        <strain evidence="8">SB210</strain>
    </source>
</reference>
<dbReference type="GeneID" id="7838508"/>
<proteinExistence type="inferred from homology"/>
<dbReference type="Proteomes" id="UP000009168">
    <property type="component" value="Unassembled WGS sequence"/>
</dbReference>
<evidence type="ECO:0000259" key="6">
    <source>
        <dbReference type="SMART" id="SM00848"/>
    </source>
</evidence>
<dbReference type="InterPro" id="IPR039417">
    <property type="entry name" value="Peptidase_C1A_papain-like"/>
</dbReference>
<sequence>MNSKIFVAITLILLGIQCVSAFDERAFGEEAAKLITVQGLHNFNKWERSFSSGRSRTYLSEEERTYRQIVFLQNDQNIQKHNSDSNNTYKLQHNQFSDMTKDEFAHRVLNSQLKTSASSSSQPAQTPQLRGSVDASLNASQGFDWRNYQGVLGNVKNQGQCGSCWTFATAGVLESYYALKYQQSLIFSEQDIVDCASRSYGYQSDGCNGGFPSEGLQYASTVGLVQSDYYPYVAVQGTCRQVNAPRYQLLDQYYSVQQSSSALQYAITRAPTAVGVDASTWQFYNSGVYNGCGKTQRNQLNHAVIAVGYDAYGNWIIRNSWGTSWGQSGYITLARGNTCGVLYDNYAINI</sequence>
<dbReference type="SMART" id="SM00645">
    <property type="entry name" value="Pept_C1"/>
    <property type="match status" value="1"/>
</dbReference>
<keyword evidence="4" id="KW-0732">Signal</keyword>
<dbReference type="Pfam" id="PF00112">
    <property type="entry name" value="Peptidase_C1"/>
    <property type="match status" value="1"/>
</dbReference>
<feature type="signal peptide" evidence="4">
    <location>
        <begin position="1"/>
        <end position="21"/>
    </location>
</feature>
<dbReference type="PANTHER" id="PTHR12411">
    <property type="entry name" value="CYSTEINE PROTEASE FAMILY C1-RELATED"/>
    <property type="match status" value="1"/>
</dbReference>
<dbReference type="SUPFAM" id="SSF54001">
    <property type="entry name" value="Cysteine proteinases"/>
    <property type="match status" value="1"/>
</dbReference>
<dbReference type="OrthoDB" id="190265at2759"/>
<keyword evidence="8" id="KW-1185">Reference proteome</keyword>
<keyword evidence="2" id="KW-0865">Zymogen</keyword>
<evidence type="ECO:0000259" key="5">
    <source>
        <dbReference type="SMART" id="SM00645"/>
    </source>
</evidence>
<dbReference type="STRING" id="312017.I7M751"/>
<feature type="domain" description="Peptidase C1A papain C-terminal" evidence="5">
    <location>
        <begin position="139"/>
        <end position="349"/>
    </location>
</feature>
<dbReference type="KEGG" id="tet:TTHERM_00375030"/>
<keyword evidence="7" id="KW-0378">Hydrolase</keyword>
<dbReference type="RefSeq" id="XP_001009631.1">
    <property type="nucleotide sequence ID" value="XM_001009631.1"/>
</dbReference>
<dbReference type="GO" id="GO:0006508">
    <property type="term" value="P:proteolysis"/>
    <property type="evidence" value="ECO:0007669"/>
    <property type="project" value="UniProtKB-KW"/>
</dbReference>
<organism evidence="7 8">
    <name type="scientific">Tetrahymena thermophila (strain SB210)</name>
    <dbReference type="NCBI Taxonomy" id="312017"/>
    <lineage>
        <taxon>Eukaryota</taxon>
        <taxon>Sar</taxon>
        <taxon>Alveolata</taxon>
        <taxon>Ciliophora</taxon>
        <taxon>Intramacronucleata</taxon>
        <taxon>Oligohymenophorea</taxon>
        <taxon>Hymenostomatida</taxon>
        <taxon>Tetrahymenina</taxon>
        <taxon>Tetrahymenidae</taxon>
        <taxon>Tetrahymena</taxon>
    </lineage>
</organism>
<dbReference type="InterPro" id="IPR000668">
    <property type="entry name" value="Peptidase_C1A_C"/>
</dbReference>
<comment type="similarity">
    <text evidence="1">Belongs to the peptidase C1 family.</text>
</comment>
<gene>
    <name evidence="7" type="ORF">TTHERM_00375030</name>
</gene>
<dbReference type="InterPro" id="IPR013128">
    <property type="entry name" value="Peptidase_C1A"/>
</dbReference>
<dbReference type="InterPro" id="IPR000169">
    <property type="entry name" value="Pept_cys_AS"/>
</dbReference>
<dbReference type="PROSITE" id="PS00139">
    <property type="entry name" value="THIOL_PROTEASE_CYS"/>
    <property type="match status" value="1"/>
</dbReference>
<dbReference type="EMBL" id="GG662821">
    <property type="protein sequence ID" value="EAR89386.1"/>
    <property type="molecule type" value="Genomic_DNA"/>
</dbReference>
<evidence type="ECO:0000256" key="2">
    <source>
        <dbReference type="ARBA" id="ARBA00023145"/>
    </source>
</evidence>
<name>I7M751_TETTS</name>
<dbReference type="PRINTS" id="PR00705">
    <property type="entry name" value="PAPAIN"/>
</dbReference>
<dbReference type="MEROPS" id="C01.A54"/>
<evidence type="ECO:0000256" key="1">
    <source>
        <dbReference type="ARBA" id="ARBA00008455"/>
    </source>
</evidence>
<dbReference type="InParanoid" id="I7M751"/>
<accession>I7M751</accession>
<dbReference type="CDD" id="cd02248">
    <property type="entry name" value="Peptidase_C1A"/>
    <property type="match status" value="1"/>
</dbReference>
<dbReference type="InterPro" id="IPR038765">
    <property type="entry name" value="Papain-like_cys_pep_sf"/>
</dbReference>
<dbReference type="Gene3D" id="3.90.70.10">
    <property type="entry name" value="Cysteine proteinases"/>
    <property type="match status" value="1"/>
</dbReference>
<dbReference type="GO" id="GO:0008234">
    <property type="term" value="F:cysteine-type peptidase activity"/>
    <property type="evidence" value="ECO:0007669"/>
    <property type="project" value="InterPro"/>
</dbReference>
<protein>
    <submittedName>
        <fullName evidence="7">Papain family cysteine protease</fullName>
    </submittedName>
</protein>
<dbReference type="eggNOG" id="KOG1543">
    <property type="taxonomic scope" value="Eukaryota"/>
</dbReference>